<feature type="transmembrane region" description="Helical" evidence="2">
    <location>
        <begin position="92"/>
        <end position="114"/>
    </location>
</feature>
<evidence type="ECO:0000256" key="1">
    <source>
        <dbReference type="SAM" id="MobiDB-lite"/>
    </source>
</evidence>
<sequence>MLFLTVESVNLYPKPNKLSVVDKNNLFHWSRRQCRRTPYTVCFRCQASLTNQTNQLLHSVPFYVLLSDTTDSTLNNSPPVGLPPEPAVWEKYLISGAFVLGIVVTLGVVFLTLAEWRDRTLKKEAITPLEKGEKQSQEQSTPMNRFARRLKKKEEKLKARRKL</sequence>
<dbReference type="AlphaFoldDB" id="A0A9C7Q1V5"/>
<reference evidence="3" key="2">
    <citation type="submission" date="2022-01" db="EMBL/GenBank/DDBJ databases">
        <authorList>
            <person name="Hirooka S."/>
            <person name="Miyagishima S.Y."/>
        </authorList>
    </citation>
    <scope>NUCLEOTIDE SEQUENCE</scope>
    <source>
        <strain evidence="3">NBRC 102759</strain>
    </source>
</reference>
<keyword evidence="2" id="KW-0472">Membrane</keyword>
<proteinExistence type="predicted"/>
<dbReference type="Proteomes" id="UP001061958">
    <property type="component" value="Unassembled WGS sequence"/>
</dbReference>
<dbReference type="OrthoDB" id="10524368at2759"/>
<feature type="region of interest" description="Disordered" evidence="1">
    <location>
        <begin position="128"/>
        <end position="163"/>
    </location>
</feature>
<keyword evidence="4" id="KW-1185">Reference proteome</keyword>
<evidence type="ECO:0000313" key="3">
    <source>
        <dbReference type="EMBL" id="GJQ14355.1"/>
    </source>
</evidence>
<keyword evidence="2" id="KW-0812">Transmembrane</keyword>
<keyword evidence="2" id="KW-1133">Transmembrane helix</keyword>
<protein>
    <submittedName>
        <fullName evidence="3">Uncharacterized protein</fullName>
    </submittedName>
</protein>
<name>A0A9C7Q1V5_9RHOD</name>
<reference evidence="3" key="1">
    <citation type="journal article" date="2022" name="Proc. Natl. Acad. Sci. U.S.A.">
        <title>Life cycle and functional genomics of the unicellular red alga Galdieria for elucidating algal and plant evolution and industrial use.</title>
        <authorList>
            <person name="Hirooka S."/>
            <person name="Itabashi T."/>
            <person name="Ichinose T.M."/>
            <person name="Onuma R."/>
            <person name="Fujiwara T."/>
            <person name="Yamashita S."/>
            <person name="Jong L.W."/>
            <person name="Tomita R."/>
            <person name="Iwane A.H."/>
            <person name="Miyagishima S.Y."/>
        </authorList>
    </citation>
    <scope>NUCLEOTIDE SEQUENCE</scope>
    <source>
        <strain evidence="3">NBRC 102759</strain>
    </source>
</reference>
<evidence type="ECO:0000256" key="2">
    <source>
        <dbReference type="SAM" id="Phobius"/>
    </source>
</evidence>
<dbReference type="EMBL" id="BQMJ01000054">
    <property type="protein sequence ID" value="GJQ14355.1"/>
    <property type="molecule type" value="Genomic_DNA"/>
</dbReference>
<gene>
    <name evidence="3" type="ORF">GpartN1_g6146.t1</name>
</gene>
<evidence type="ECO:0000313" key="4">
    <source>
        <dbReference type="Proteomes" id="UP001061958"/>
    </source>
</evidence>
<comment type="caution">
    <text evidence="3">The sequence shown here is derived from an EMBL/GenBank/DDBJ whole genome shotgun (WGS) entry which is preliminary data.</text>
</comment>
<accession>A0A9C7Q1V5</accession>
<organism evidence="3 4">
    <name type="scientific">Galdieria partita</name>
    <dbReference type="NCBI Taxonomy" id="83374"/>
    <lineage>
        <taxon>Eukaryota</taxon>
        <taxon>Rhodophyta</taxon>
        <taxon>Bangiophyceae</taxon>
        <taxon>Galdieriales</taxon>
        <taxon>Galdieriaceae</taxon>
        <taxon>Galdieria</taxon>
    </lineage>
</organism>